<dbReference type="InterPro" id="IPR015422">
    <property type="entry name" value="PyrdxlP-dep_Trfase_small"/>
</dbReference>
<dbReference type="Proteomes" id="UP000184041">
    <property type="component" value="Unassembled WGS sequence"/>
</dbReference>
<evidence type="ECO:0000313" key="5">
    <source>
        <dbReference type="Proteomes" id="UP000184041"/>
    </source>
</evidence>
<sequence length="457" mass="50948">MRGQMSNINIVNVDFADVESTQMSFSESNRLRKRAHQIIPGGCHTYAKGDDQYPENSPGFICRGEGCHVMDVDGNEFIEYGMGLRSVTLGHGNKRVANAAHEAALQGINFLRPSPLELQLAEEMLSLLPHGDMIKFGKNGSDVTSAAIKLARAYTGRDKVAVPSNQPFFSVDDWFIGTTPMDAGIPDQVRNLSVHFTYNDIESVQSLFDRYPGEIACLIMEPAKYEDPEDSFLHKTKEICHNNGALFILDEIITGFRWHLNGAQQYYDIEADLSTFGKAMGNGFPISALIGKEEYMKAGGIHHDEERVFLLSQTYGAETGSLAAAIETINIYREENVVDYLWDIGRQLKGGLSDIISDLGLEGYFTLSGHPCCMVYGTNNRNCRPSQRFRTLFLQETIKQGLLMPSLIVSYAHTEEDIAFTLRGIRKALSVYRKALEEGVHQYLAGPSVKPVFRKFS</sequence>
<comment type="cofactor">
    <cofactor evidence="1">
        <name>pyridoxal 5'-phosphate</name>
        <dbReference type="ChEBI" id="CHEBI:597326"/>
    </cofactor>
</comment>
<keyword evidence="5" id="KW-1185">Reference proteome</keyword>
<evidence type="ECO:0000313" key="4">
    <source>
        <dbReference type="EMBL" id="SHE33946.1"/>
    </source>
</evidence>
<protein>
    <submittedName>
        <fullName evidence="4">Glutamate-1-semialdehyde 2,1-aminomutase</fullName>
    </submittedName>
</protein>
<dbReference type="InterPro" id="IPR005814">
    <property type="entry name" value="Aminotrans_3"/>
</dbReference>
<accession>A0A1M4SP25</accession>
<dbReference type="Gene3D" id="3.40.640.10">
    <property type="entry name" value="Type I PLP-dependent aspartate aminotransferase-like (Major domain)"/>
    <property type="match status" value="1"/>
</dbReference>
<gene>
    <name evidence="4" type="ORF">SAMN05443144_10186</name>
</gene>
<dbReference type="STRING" id="1194090.SAMN05443144_10186"/>
<dbReference type="PANTHER" id="PTHR43713">
    <property type="entry name" value="GLUTAMATE-1-SEMIALDEHYDE 2,1-AMINOMUTASE"/>
    <property type="match status" value="1"/>
</dbReference>
<evidence type="ECO:0000256" key="3">
    <source>
        <dbReference type="RuleBase" id="RU003560"/>
    </source>
</evidence>
<dbReference type="SUPFAM" id="SSF53383">
    <property type="entry name" value="PLP-dependent transferases"/>
    <property type="match status" value="1"/>
</dbReference>
<comment type="similarity">
    <text evidence="3">Belongs to the class-III pyridoxal-phosphate-dependent aminotransferase family.</text>
</comment>
<dbReference type="Pfam" id="PF00202">
    <property type="entry name" value="Aminotran_3"/>
    <property type="match status" value="1"/>
</dbReference>
<proteinExistence type="inferred from homology"/>
<evidence type="ECO:0000256" key="1">
    <source>
        <dbReference type="ARBA" id="ARBA00001933"/>
    </source>
</evidence>
<evidence type="ECO:0000256" key="2">
    <source>
        <dbReference type="ARBA" id="ARBA00022898"/>
    </source>
</evidence>
<dbReference type="NCBIfam" id="NF004856">
    <property type="entry name" value="PRK06209.1"/>
    <property type="match status" value="1"/>
</dbReference>
<dbReference type="InterPro" id="IPR049704">
    <property type="entry name" value="Aminotrans_3_PPA_site"/>
</dbReference>
<organism evidence="4 5">
    <name type="scientific">Fodinibius roseus</name>
    <dbReference type="NCBI Taxonomy" id="1194090"/>
    <lineage>
        <taxon>Bacteria</taxon>
        <taxon>Pseudomonadati</taxon>
        <taxon>Balneolota</taxon>
        <taxon>Balneolia</taxon>
        <taxon>Balneolales</taxon>
        <taxon>Balneolaceae</taxon>
        <taxon>Fodinibius</taxon>
    </lineage>
</organism>
<reference evidence="4 5" key="1">
    <citation type="submission" date="2016-11" db="EMBL/GenBank/DDBJ databases">
        <authorList>
            <person name="Jaros S."/>
            <person name="Januszkiewicz K."/>
            <person name="Wedrychowicz H."/>
        </authorList>
    </citation>
    <scope>NUCLEOTIDE SEQUENCE [LARGE SCALE GENOMIC DNA]</scope>
    <source>
        <strain evidence="4 5">DSM 21986</strain>
    </source>
</reference>
<name>A0A1M4SP25_9BACT</name>
<dbReference type="PANTHER" id="PTHR43713:SF3">
    <property type="entry name" value="GLUTAMATE-1-SEMIALDEHYDE 2,1-AMINOMUTASE 1, CHLOROPLASTIC-RELATED"/>
    <property type="match status" value="1"/>
</dbReference>
<dbReference type="GO" id="GO:0008483">
    <property type="term" value="F:transaminase activity"/>
    <property type="evidence" value="ECO:0007669"/>
    <property type="project" value="InterPro"/>
</dbReference>
<dbReference type="Gene3D" id="3.90.1150.10">
    <property type="entry name" value="Aspartate Aminotransferase, domain 1"/>
    <property type="match status" value="1"/>
</dbReference>
<dbReference type="EMBL" id="FQUS01000001">
    <property type="protein sequence ID" value="SHE33946.1"/>
    <property type="molecule type" value="Genomic_DNA"/>
</dbReference>
<dbReference type="PROSITE" id="PS00600">
    <property type="entry name" value="AA_TRANSFER_CLASS_3"/>
    <property type="match status" value="1"/>
</dbReference>
<dbReference type="GO" id="GO:0030170">
    <property type="term" value="F:pyridoxal phosphate binding"/>
    <property type="evidence" value="ECO:0007669"/>
    <property type="project" value="InterPro"/>
</dbReference>
<dbReference type="AlphaFoldDB" id="A0A1M4SP25"/>
<keyword evidence="2 3" id="KW-0663">Pyridoxal phosphate</keyword>
<dbReference type="InterPro" id="IPR015424">
    <property type="entry name" value="PyrdxlP-dep_Trfase"/>
</dbReference>
<dbReference type="InterPro" id="IPR015421">
    <property type="entry name" value="PyrdxlP-dep_Trfase_major"/>
</dbReference>